<evidence type="ECO:0000256" key="8">
    <source>
        <dbReference type="ARBA" id="ARBA00023242"/>
    </source>
</evidence>
<dbReference type="Pfam" id="PF00096">
    <property type="entry name" value="zf-C2H2"/>
    <property type="match status" value="2"/>
</dbReference>
<feature type="compositionally biased region" description="Polar residues" evidence="10">
    <location>
        <begin position="468"/>
        <end position="480"/>
    </location>
</feature>
<dbReference type="EMBL" id="DS022300">
    <property type="protein sequence ID" value="OAJ35798.1"/>
    <property type="molecule type" value="Genomic_DNA"/>
</dbReference>
<dbReference type="PANTHER" id="PTHR46179:SF13">
    <property type="entry name" value="C2H2-TYPE DOMAIN-CONTAINING PROTEIN"/>
    <property type="match status" value="1"/>
</dbReference>
<evidence type="ECO:0000256" key="6">
    <source>
        <dbReference type="ARBA" id="ARBA00023015"/>
    </source>
</evidence>
<evidence type="ECO:0000256" key="10">
    <source>
        <dbReference type="SAM" id="MobiDB-lite"/>
    </source>
</evidence>
<comment type="subcellular location">
    <subcellularLocation>
        <location evidence="1">Nucleus</location>
    </subcellularLocation>
</comment>
<feature type="compositionally biased region" description="Polar residues" evidence="10">
    <location>
        <begin position="1"/>
        <end position="12"/>
    </location>
</feature>
<feature type="region of interest" description="Disordered" evidence="10">
    <location>
        <begin position="370"/>
        <end position="480"/>
    </location>
</feature>
<proteinExistence type="predicted"/>
<keyword evidence="2" id="KW-0479">Metal-binding</keyword>
<feature type="compositionally biased region" description="Polar residues" evidence="10">
    <location>
        <begin position="665"/>
        <end position="681"/>
    </location>
</feature>
<keyword evidence="3" id="KW-0677">Repeat</keyword>
<keyword evidence="7" id="KW-0804">Transcription</keyword>
<name>A0A177W6U8_BATDL</name>
<feature type="compositionally biased region" description="Polar residues" evidence="10">
    <location>
        <begin position="370"/>
        <end position="385"/>
    </location>
</feature>
<dbReference type="GO" id="GO:0008270">
    <property type="term" value="F:zinc ion binding"/>
    <property type="evidence" value="ECO:0007669"/>
    <property type="project" value="UniProtKB-KW"/>
</dbReference>
<evidence type="ECO:0000256" key="1">
    <source>
        <dbReference type="ARBA" id="ARBA00004123"/>
    </source>
</evidence>
<organism evidence="12 13">
    <name type="scientific">Batrachochytrium dendrobatidis (strain JEL423)</name>
    <dbReference type="NCBI Taxonomy" id="403673"/>
    <lineage>
        <taxon>Eukaryota</taxon>
        <taxon>Fungi</taxon>
        <taxon>Fungi incertae sedis</taxon>
        <taxon>Chytridiomycota</taxon>
        <taxon>Chytridiomycota incertae sedis</taxon>
        <taxon>Chytridiomycetes</taxon>
        <taxon>Rhizophydiales</taxon>
        <taxon>Rhizophydiales incertae sedis</taxon>
        <taxon>Batrachochytrium</taxon>
    </lineage>
</organism>
<evidence type="ECO:0000256" key="4">
    <source>
        <dbReference type="ARBA" id="ARBA00022771"/>
    </source>
</evidence>
<gene>
    <name evidence="12" type="ORF">BDEG_20034</name>
</gene>
<dbReference type="FunFam" id="3.30.160.60:FF:000125">
    <property type="entry name" value="Putative zinc finger protein 143"/>
    <property type="match status" value="1"/>
</dbReference>
<feature type="region of interest" description="Disordered" evidence="10">
    <location>
        <begin position="1"/>
        <end position="35"/>
    </location>
</feature>
<reference evidence="12 13" key="1">
    <citation type="submission" date="2006-10" db="EMBL/GenBank/DDBJ databases">
        <title>The Genome Sequence of Batrachochytrium dendrobatidis JEL423.</title>
        <authorList>
            <consortium name="The Broad Institute Genome Sequencing Platform"/>
            <person name="Birren B."/>
            <person name="Lander E."/>
            <person name="Galagan J."/>
            <person name="Cuomo C."/>
            <person name="Devon K."/>
            <person name="Jaffe D."/>
            <person name="Butler J."/>
            <person name="Alvarez P."/>
            <person name="Gnerre S."/>
            <person name="Grabherr M."/>
            <person name="Kleber M."/>
            <person name="Mauceli E."/>
            <person name="Brockman W."/>
            <person name="Young S."/>
            <person name="LaButti K."/>
            <person name="Sykes S."/>
            <person name="DeCaprio D."/>
            <person name="Crawford M."/>
            <person name="Koehrsen M."/>
            <person name="Engels R."/>
            <person name="Montgomery P."/>
            <person name="Pearson M."/>
            <person name="Howarth C."/>
            <person name="Larson L."/>
            <person name="White J."/>
            <person name="O'Leary S."/>
            <person name="Kodira C."/>
            <person name="Zeng Q."/>
            <person name="Yandava C."/>
            <person name="Alvarado L."/>
            <person name="Longcore J."/>
            <person name="James T."/>
        </authorList>
    </citation>
    <scope>NUCLEOTIDE SEQUENCE [LARGE SCALE GENOMIC DNA]</scope>
    <source>
        <strain evidence="12 13">JEL423</strain>
    </source>
</reference>
<feature type="compositionally biased region" description="Polar residues" evidence="10">
    <location>
        <begin position="440"/>
        <end position="449"/>
    </location>
</feature>
<dbReference type="SUPFAM" id="SSF57667">
    <property type="entry name" value="beta-beta-alpha zinc fingers"/>
    <property type="match status" value="2"/>
</dbReference>
<dbReference type="InterPro" id="IPR013087">
    <property type="entry name" value="Znf_C2H2_type"/>
</dbReference>
<evidence type="ECO:0000313" key="12">
    <source>
        <dbReference type="EMBL" id="OAJ35798.1"/>
    </source>
</evidence>
<dbReference type="OrthoDB" id="2158658at2759"/>
<dbReference type="Proteomes" id="UP000077115">
    <property type="component" value="Unassembled WGS sequence"/>
</dbReference>
<dbReference type="InterPro" id="IPR051061">
    <property type="entry name" value="Zinc_finger_trans_reg"/>
</dbReference>
<feature type="region of interest" description="Disordered" evidence="10">
    <location>
        <begin position="665"/>
        <end position="698"/>
    </location>
</feature>
<feature type="domain" description="C2H2-type" evidence="11">
    <location>
        <begin position="561"/>
        <end position="590"/>
    </location>
</feature>
<dbReference type="PROSITE" id="PS00028">
    <property type="entry name" value="ZINC_FINGER_C2H2_1"/>
    <property type="match status" value="3"/>
</dbReference>
<protein>
    <recommendedName>
        <fullName evidence="11">C2H2-type domain-containing protein</fullName>
    </recommendedName>
</protein>
<dbReference type="AlphaFoldDB" id="A0A177W6U8"/>
<evidence type="ECO:0000256" key="3">
    <source>
        <dbReference type="ARBA" id="ARBA00022737"/>
    </source>
</evidence>
<feature type="compositionally biased region" description="Polar residues" evidence="10">
    <location>
        <begin position="903"/>
        <end position="917"/>
    </location>
</feature>
<keyword evidence="5" id="KW-0862">Zinc</keyword>
<evidence type="ECO:0000256" key="9">
    <source>
        <dbReference type="PROSITE-ProRule" id="PRU00042"/>
    </source>
</evidence>
<dbReference type="Gene3D" id="3.30.160.60">
    <property type="entry name" value="Classic Zinc Finger"/>
    <property type="match status" value="3"/>
</dbReference>
<dbReference type="STRING" id="403673.A0A177W6U8"/>
<evidence type="ECO:0000256" key="5">
    <source>
        <dbReference type="ARBA" id="ARBA00022833"/>
    </source>
</evidence>
<reference evidence="12 13" key="2">
    <citation type="submission" date="2016-05" db="EMBL/GenBank/DDBJ databases">
        <title>Lineage-specific infection strategies underlie the spectrum of fungal disease in amphibians.</title>
        <authorList>
            <person name="Cuomo C.A."/>
            <person name="Farrer R.A."/>
            <person name="James T."/>
            <person name="Longcore J."/>
            <person name="Birren B."/>
        </authorList>
    </citation>
    <scope>NUCLEOTIDE SEQUENCE [LARGE SCALE GENOMIC DNA]</scope>
    <source>
        <strain evidence="12 13">JEL423</strain>
    </source>
</reference>
<feature type="compositionally biased region" description="Low complexity" evidence="10">
    <location>
        <begin position="428"/>
        <end position="439"/>
    </location>
</feature>
<sequence length="917" mass="97670">MTDHLTPTSQPFTADLLSNTTNSNTTNPLLPQPPSTSLQLQQLQMQHQLMLQHRPLQHTQHEQFPFSTDALVNRWLTIDSHAPTPGNGAAHETNALFNTFGMDFLPRSNSSLLPNVPQPDLKQTIPSVPIQQLHQQLVQEQQHQLMHYQSPSNEFSLSTDDPAVDSVALTTGSGTMSLAIPTNVNAGRRRSTGVLSTSTYSYAASDTGSLSPHPSHNNFGAASPLASPMPSPLMGGVVDAFSQQQLFGSTLNPHRSIYGDLGSIMSSFNSTLAGNPTKTAEPEIESGNAGAHNLDGFNRNTATSLQMDLLGAGWSPAASNMGHTDVANNEMVTNNSIYNINTSSLNNGNGGSLGRPTSALGIASPSSAYHHQSMVDGSNHNTSHLTIPGIPTITPPSPRLPGTDLLIGSNASSGGPMRSNSSRKRRPSTSSATGSTTRSHYGSPQQNHCSSSVGSVSGFGTSPTVSSNQGNSKSPTTSNHVIPSVFISGVASNDTTCFEKTSVPISAAKNNNSKVSNPALSHLASPKERPFACTYTDCTATFTRMYNLKSHLLTHTKEKPHACPFACGVSFGRRHDLQRHLRTLHSPDRPFQCPFESCGYAFRRMNAFQKHLVEVHPERHGEGGSDGEHAIILQSAMDQIANGGVHGHSNSNKSNNATVARALSIKSTGSTGSQRVISSKGSNKKMAPHPTPTTSIQSTMFSGFFANGTDPRRNSIDDSLLPLDSTSSHTIHSSTPFTQPHQQHYLQQQHLTAPMMGHRRRVSTGSPVCFGSDALTMDGMRSFDANRNQHLNVMTMPDPSGTILHHASLTPNSPFSIGSYPQRDGLHPGVASMGSHISNGCEVGHNGFLGMARSGLEGLYTSPMKECDSPLPMHTNTAVNASAFLGFNLPNGASPSHGGYTRGFSNDSSVQQNGSIQ</sequence>
<dbReference type="InterPro" id="IPR036236">
    <property type="entry name" value="Znf_C2H2_sf"/>
</dbReference>
<feature type="region of interest" description="Disordered" evidence="10">
    <location>
        <begin position="898"/>
        <end position="917"/>
    </location>
</feature>
<dbReference type="PANTHER" id="PTHR46179">
    <property type="entry name" value="ZINC FINGER PROTEIN"/>
    <property type="match status" value="1"/>
</dbReference>
<feature type="compositionally biased region" description="Low complexity" evidence="10">
    <location>
        <begin position="16"/>
        <end position="35"/>
    </location>
</feature>
<evidence type="ECO:0000256" key="2">
    <source>
        <dbReference type="ARBA" id="ARBA00022723"/>
    </source>
</evidence>
<evidence type="ECO:0000259" key="11">
    <source>
        <dbReference type="PROSITE" id="PS50157"/>
    </source>
</evidence>
<feature type="region of interest" description="Disordered" evidence="10">
    <location>
        <begin position="203"/>
        <end position="224"/>
    </location>
</feature>
<feature type="domain" description="C2H2-type" evidence="11">
    <location>
        <begin position="591"/>
        <end position="621"/>
    </location>
</feature>
<dbReference type="SMART" id="SM00355">
    <property type="entry name" value="ZnF_C2H2"/>
    <property type="match status" value="3"/>
</dbReference>
<feature type="compositionally biased region" description="Low complexity" evidence="10">
    <location>
        <begin position="450"/>
        <end position="467"/>
    </location>
</feature>
<keyword evidence="8" id="KW-0539">Nucleus</keyword>
<accession>A0A177W6U8</accession>
<evidence type="ECO:0000256" key="7">
    <source>
        <dbReference type="ARBA" id="ARBA00023163"/>
    </source>
</evidence>
<dbReference type="GO" id="GO:0005634">
    <property type="term" value="C:nucleus"/>
    <property type="evidence" value="ECO:0007669"/>
    <property type="project" value="UniProtKB-SubCell"/>
</dbReference>
<keyword evidence="4 9" id="KW-0863">Zinc-finger</keyword>
<dbReference type="GO" id="GO:0006357">
    <property type="term" value="P:regulation of transcription by RNA polymerase II"/>
    <property type="evidence" value="ECO:0007669"/>
    <property type="project" value="TreeGrafter"/>
</dbReference>
<dbReference type="VEuPathDB" id="FungiDB:BDEG_20034"/>
<evidence type="ECO:0000313" key="13">
    <source>
        <dbReference type="Proteomes" id="UP000077115"/>
    </source>
</evidence>
<keyword evidence="6" id="KW-0805">Transcription regulation</keyword>
<dbReference type="PROSITE" id="PS50157">
    <property type="entry name" value="ZINC_FINGER_C2H2_2"/>
    <property type="match status" value="3"/>
</dbReference>
<feature type="compositionally biased region" description="Polar residues" evidence="10">
    <location>
        <begin position="206"/>
        <end position="220"/>
    </location>
</feature>
<feature type="domain" description="C2H2-type" evidence="11">
    <location>
        <begin position="531"/>
        <end position="560"/>
    </location>
</feature>